<comment type="similarity">
    <text evidence="1">Belongs to the ATP-dependent AMP-binding enzyme family.</text>
</comment>
<protein>
    <recommendedName>
        <fullName evidence="7">AMP-binding protein</fullName>
    </recommendedName>
</protein>
<dbReference type="Gene3D" id="3.40.50.12780">
    <property type="entry name" value="N-terminal domain of ligase-like"/>
    <property type="match status" value="1"/>
</dbReference>
<dbReference type="PANTHER" id="PTHR43201">
    <property type="entry name" value="ACYL-COA SYNTHETASE"/>
    <property type="match status" value="1"/>
</dbReference>
<dbReference type="InterPro" id="IPR042099">
    <property type="entry name" value="ANL_N_sf"/>
</dbReference>
<dbReference type="Pfam" id="PF00501">
    <property type="entry name" value="AMP-binding"/>
    <property type="match status" value="1"/>
</dbReference>
<dbReference type="Proteomes" id="UP000094243">
    <property type="component" value="Unassembled WGS sequence"/>
</dbReference>
<dbReference type="EMBL" id="MIGZ01000058">
    <property type="protein sequence ID" value="ODQ93804.1"/>
    <property type="molecule type" value="Genomic_DNA"/>
</dbReference>
<dbReference type="InterPro" id="IPR045851">
    <property type="entry name" value="AMP-bd_C_sf"/>
</dbReference>
<evidence type="ECO:0000256" key="1">
    <source>
        <dbReference type="ARBA" id="ARBA00006432"/>
    </source>
</evidence>
<dbReference type="GO" id="GO:0031956">
    <property type="term" value="F:medium-chain fatty acid-CoA ligase activity"/>
    <property type="evidence" value="ECO:0007669"/>
    <property type="project" value="TreeGrafter"/>
</dbReference>
<dbReference type="AlphaFoldDB" id="A0A1E3RVC2"/>
<dbReference type="InterPro" id="IPR025110">
    <property type="entry name" value="AMP-bd_C"/>
</dbReference>
<keyword evidence="6" id="KW-1185">Reference proteome</keyword>
<keyword evidence="2" id="KW-0436">Ligase</keyword>
<organism evidence="5 6">
    <name type="scientific">Mycolicibacterium holsaticum</name>
    <dbReference type="NCBI Taxonomy" id="152142"/>
    <lineage>
        <taxon>Bacteria</taxon>
        <taxon>Bacillati</taxon>
        <taxon>Actinomycetota</taxon>
        <taxon>Actinomycetes</taxon>
        <taxon>Mycobacteriales</taxon>
        <taxon>Mycobacteriaceae</taxon>
        <taxon>Mycolicibacterium</taxon>
    </lineage>
</organism>
<evidence type="ECO:0000259" key="4">
    <source>
        <dbReference type="Pfam" id="PF13193"/>
    </source>
</evidence>
<dbReference type="SUPFAM" id="SSF56801">
    <property type="entry name" value="Acetyl-CoA synthetase-like"/>
    <property type="match status" value="1"/>
</dbReference>
<evidence type="ECO:0000256" key="2">
    <source>
        <dbReference type="ARBA" id="ARBA00022598"/>
    </source>
</evidence>
<dbReference type="GO" id="GO:0006631">
    <property type="term" value="P:fatty acid metabolic process"/>
    <property type="evidence" value="ECO:0007669"/>
    <property type="project" value="TreeGrafter"/>
</dbReference>
<dbReference type="Gene3D" id="3.30.300.30">
    <property type="match status" value="1"/>
</dbReference>
<proteinExistence type="inferred from homology"/>
<dbReference type="PROSITE" id="PS00455">
    <property type="entry name" value="AMP_BINDING"/>
    <property type="match status" value="1"/>
</dbReference>
<dbReference type="PANTHER" id="PTHR43201:SF5">
    <property type="entry name" value="MEDIUM-CHAIN ACYL-COA LIGASE ACSF2, MITOCHONDRIAL"/>
    <property type="match status" value="1"/>
</dbReference>
<evidence type="ECO:0008006" key="7">
    <source>
        <dbReference type="Google" id="ProtNLM"/>
    </source>
</evidence>
<gene>
    <name evidence="5" type="ORF">BHQ17_11805</name>
</gene>
<dbReference type="Pfam" id="PF13193">
    <property type="entry name" value="AMP-binding_C"/>
    <property type="match status" value="1"/>
</dbReference>
<dbReference type="InterPro" id="IPR000873">
    <property type="entry name" value="AMP-dep_synth/lig_dom"/>
</dbReference>
<evidence type="ECO:0000313" key="5">
    <source>
        <dbReference type="EMBL" id="ODQ93804.1"/>
    </source>
</evidence>
<comment type="caution">
    <text evidence="5">The sequence shown here is derived from an EMBL/GenBank/DDBJ whole genome shotgun (WGS) entry which is preliminary data.</text>
</comment>
<feature type="domain" description="AMP-binding enzyme C-terminal" evidence="4">
    <location>
        <begin position="434"/>
        <end position="505"/>
    </location>
</feature>
<sequence>MTVGEALATVAAAHPDAPYVAAGSAELTFAELWSSSERLATGFAEFGLRKGDHVTTALTNRIEWVLIAFALARLGVVNVLANPRYRTGELAYLVAHSQSRCVISDGALDAEFESALADERATLGGPAGVNEVVRIRIEDEVGQPDPQWEALAGAHADTDLIASAAGPLNAQDVLYIIYTSGTTGRPKGSMTRHGPALQNAFNSGERMGFDSSDRLLCYLPMTHCFGAVNALLNTLTHGCRIDLLKEFDPGLVLDLVEERGITALYGVPTHFTMLCAAATDGRARDLHTLVKGCCGGGEITEELQGAIDDHLGITGLTHAYGMSESTALITQSDHAWPRERRLGTAGLPMPGVEVRITDSDSGVECPVGCAGELAIRGFNVHAGYFMLDPDPSLRADGWWETGDIAARAPDGTITIRGRSKDMYKTSGFNVYPVEVEACLVRHPAVAEVAVVGVPDPRKQEVGAAFVVPTPEAVIDPSELQALARTELVGYKTPEYIFVVDELPRSSATLKVQKHVLRARARSLLETPDSVDTARVGSP</sequence>
<accession>A0A1E3RVC2</accession>
<evidence type="ECO:0000259" key="3">
    <source>
        <dbReference type="Pfam" id="PF00501"/>
    </source>
</evidence>
<evidence type="ECO:0000313" key="6">
    <source>
        <dbReference type="Proteomes" id="UP000094243"/>
    </source>
</evidence>
<name>A0A1E3RVC2_9MYCO</name>
<feature type="domain" description="AMP-dependent synthetase/ligase" evidence="3">
    <location>
        <begin position="9"/>
        <end position="385"/>
    </location>
</feature>
<dbReference type="InterPro" id="IPR020845">
    <property type="entry name" value="AMP-binding_CS"/>
</dbReference>
<reference evidence="6" key="1">
    <citation type="submission" date="2016-09" db="EMBL/GenBank/DDBJ databases">
        <authorList>
            <person name="Greninger A.L."/>
            <person name="Jerome K.R."/>
            <person name="Mcnair B."/>
            <person name="Wallis C."/>
            <person name="Fang F."/>
        </authorList>
    </citation>
    <scope>NUCLEOTIDE SEQUENCE [LARGE SCALE GENOMIC DNA]</scope>
    <source>
        <strain evidence="6">M7</strain>
    </source>
</reference>